<gene>
    <name evidence="4" type="ORF">PPROV_000488400</name>
</gene>
<comment type="caution">
    <text evidence="4">The sequence shown here is derived from an EMBL/GenBank/DDBJ whole genome shotgun (WGS) entry which is preliminary data.</text>
</comment>
<organism evidence="4 5">
    <name type="scientific">Pycnococcus provasolii</name>
    <dbReference type="NCBI Taxonomy" id="41880"/>
    <lineage>
        <taxon>Eukaryota</taxon>
        <taxon>Viridiplantae</taxon>
        <taxon>Chlorophyta</taxon>
        <taxon>Pseudoscourfieldiophyceae</taxon>
        <taxon>Pseudoscourfieldiales</taxon>
        <taxon>Pycnococcaceae</taxon>
        <taxon>Pycnococcus</taxon>
    </lineage>
</organism>
<dbReference type="InterPro" id="IPR025883">
    <property type="entry name" value="Cadherin-like_domain"/>
</dbReference>
<dbReference type="InterPro" id="IPR013783">
    <property type="entry name" value="Ig-like_fold"/>
</dbReference>
<feature type="compositionally biased region" description="Basic and acidic residues" evidence="1">
    <location>
        <begin position="2078"/>
        <end position="2093"/>
    </location>
</feature>
<feature type="transmembrane region" description="Helical" evidence="2">
    <location>
        <begin position="46"/>
        <end position="66"/>
    </location>
</feature>
<dbReference type="SUPFAM" id="SSF81296">
    <property type="entry name" value="E set domains"/>
    <property type="match status" value="3"/>
</dbReference>
<dbReference type="OrthoDB" id="9991317at2759"/>
<keyword evidence="2" id="KW-1133">Transmembrane helix</keyword>
<keyword evidence="2" id="KW-0812">Transmembrane</keyword>
<keyword evidence="5" id="KW-1185">Reference proteome</keyword>
<evidence type="ECO:0000256" key="2">
    <source>
        <dbReference type="SAM" id="Phobius"/>
    </source>
</evidence>
<feature type="region of interest" description="Disordered" evidence="1">
    <location>
        <begin position="2073"/>
        <end position="2095"/>
    </location>
</feature>
<dbReference type="Proteomes" id="UP000660262">
    <property type="component" value="Unassembled WGS sequence"/>
</dbReference>
<dbReference type="EMBL" id="BNJQ01000012">
    <property type="protein sequence ID" value="GHP06137.1"/>
    <property type="molecule type" value="Genomic_DNA"/>
</dbReference>
<name>A0A830HM78_9CHLO</name>
<dbReference type="Pfam" id="PF12733">
    <property type="entry name" value="Cadherin-like"/>
    <property type="match status" value="1"/>
</dbReference>
<feature type="region of interest" description="Disordered" evidence="1">
    <location>
        <begin position="25"/>
        <end position="44"/>
    </location>
</feature>
<feature type="domain" description="Cadherin-like beta-sandwich-like" evidence="3">
    <location>
        <begin position="2432"/>
        <end position="2517"/>
    </location>
</feature>
<keyword evidence="2" id="KW-0472">Membrane</keyword>
<proteinExistence type="predicted"/>
<dbReference type="InterPro" id="IPR014756">
    <property type="entry name" value="Ig_E-set"/>
</dbReference>
<dbReference type="Gene3D" id="2.60.40.10">
    <property type="entry name" value="Immunoglobulins"/>
    <property type="match status" value="4"/>
</dbReference>
<reference evidence="4" key="1">
    <citation type="submission" date="2020-10" db="EMBL/GenBank/DDBJ databases">
        <title>Unveiling of a novel bifunctional photoreceptor, Dualchrome1, isolated from a cosmopolitan green alga.</title>
        <authorList>
            <person name="Suzuki S."/>
            <person name="Kawachi M."/>
        </authorList>
    </citation>
    <scope>NUCLEOTIDE SEQUENCE</scope>
    <source>
        <strain evidence="4">NIES 2893</strain>
    </source>
</reference>
<feature type="compositionally biased region" description="Low complexity" evidence="1">
    <location>
        <begin position="3045"/>
        <end position="3057"/>
    </location>
</feature>
<sequence>MVRRTEFVVVTDERGADAPTISGMLWGNTAEDGDRPPRSASQRRRVSAMGFTAMGACLLALLSALFTTAEAYSERKPFGSHESHMWAKDSTHTKRMPVASVSPLVGPASGGTKVTLQPIQQLPEDQKFFYCQFGDATVIADSFYTLRGRPAIVCTAPKGTEKKSVPLRLSYDGLTFTDTGVDYHYHSELSIAQVSPAAGTLAGGIEVMLKVRGKLVQSSFNDTWATTATCRFDETEVPAKFENLEGDELYSKFKCVAPAVVNVGVVDLRVSLDGQSYSKNRATYTYLYSAQADEGESADLEMHQMLRKFGEPTEVAPTVFQTTFYDFYGFYGFYEFSFYDFYGLVRSEYAADADEGEGVNDVSELPAASTTIKISELCMVALTPAVGPATGGTRVTLKLAGAVPEGQQLFFCKFGSTVVPADSFYFTADSASPAVVCTAPPGTAREHVTLRFSLDGEQFTAAGATFYYHSAVKVDMLMPSAASTVGGTNVMLQLSENPLEKGFSSDTVTVPTTCKFDGIEVPGEYLHALHGEDDSPRIVCPTPPMDVGVVDLYVSLDGQSYNARPAPFTVLLGILGSDRYTRKNYTVYINRQARPEHGQLSDFGVQDGYKASNNRNTLSFDPAFTPAITSYSHIIIRNYQDGSVSAVGTSPHFYAYAGYANVTLSGIAGENLLPNGAVTSYTLKTEITDLYGPDGNPDTNDAYPTKYQRDVAATSLNLNGAYSSGPHRTKYAGTYSAGEMVINPIKVKVIACDNFTINTYVFNAKRSDGDNSKLCGITADRGAGINPFNGGVADQTLYIPSYEDGLGGNAQIKTTTCDPYADVSWTYKENDYAGSTYYGYGSQDGSATFPLPLPAHTGTTQPEVTVYVHVTAQNGAATTTYKLKVVHVIGKTATLDGVIVRGYTCATYPCTGNCAGSSCWSYPGTGLTRTATVPGMETKSARRALAADEASTYGGETSNATRRMLLATPSCDGSGCETHVNVRAEQVFETFLPFEEIGDIPAITALDEDPHYGRRSRALQAVTTTTVSMSPGGVPLAQTQTGTLPWQYGFVTITPLCTDTSCSSVTVDGKVSGGHNVESPLVPVSGELNFLPGSSSIAVFVKPHDSTAPAKEYYMKLSRQTDNVATIKELGIMGIDLLSGAKLPGTCYMSGQTETHLNPAGVATEGEVIMCNVPAEAGRASMIPYTDNPYAEFTIDQFRTTGSQTPFLYVKYGAEADPPYPDAPKELAFEANGPIRLKVTATDQVASKPYYLYIYRGMLSTSALKNITVESYEHDAAPKVPTDTQASLPFGDEPWTETYHPNNDGNVEPGNLIPNFNETRFQEFPDATINRLYSRAYYGARMPVMDKWARIRIIPEDRLASITVNGVECKANIVTKRSGLPDGNEPLYCKQLPGAAGLDTDGLSAAYTAIVQMPYPDALILNIVVKSADKSTETRYQLSLYRNNPHLYKIEFTNTSRVDYYDYECSKSDTTCNFRYPMGKKTAQPVFPMKARVSGVKESELPDWEPAAPYEEDEFNLKCLAPKVATMDGTMNAFAQGYGYESFPTSYAEMPLVTLSAPIIDRSVPTPKFDASSPNNFDYVMELDSYVNGLKTPNTTNIDIYTDRYDPEYTQVRLNVLAVDAVLSKMYTVDVARQRGDVSDFMKITLMGEAYVAVRVDPNGAKPEGFEALDLTDCSFAIKFPSVMDEVVVTATMFDADASYFFFDGSGQRLGLSDTAGFPSGTSTPSIGLREGKNVFGMVGIAENPEFETEADLCVFKLASDIALLKEITAVDAVLDDDGALTALDPPFTPYPEFEEKLIMYDYAVTVFKYEGMEEPKVREATSFIIVPYEEKATIVVNGLTVANDRTPKSVTLSKDDITNVVIDVTAPDGEGKKQYKVIVRRSTGNSTALGFVAISPPEKDALSSAIELLPFPGKPAAYFIDIPAEVQAAKLFFQPFDPATTVLFNDDVPSELVTDQVSIGQSKAFDLKDNSNLVQVKVISESGKFESTYDVHIYRSAAPRDNLKLKTMRIIDASNKPTTALEPEFDPETLGYTLFGGTDSRMTLRVEAEGDATVSVRSTACTDGKGGGWENATSLKIDSDGNPTDHDRKIDSTGECSPSGVIELNYGMSVIEITVSDGTFSTMYRILAYRTVPNAGPVNDKFNYKDGVVPSFLRTYATTQLAELMMLEGLNVSGISGYYGPDFSTQAVFYYGGSSIFSRIVTLAARPFYKDARTFINGLEVTDGSKVQTTNHQGQNFALVRTEGDGFQQDVVGMVDVATGLEIDLIQATDNSGASYRAVQFGSAGTCISSFDVYTYSNGCDEYRVLLPFSSETSSVTLRALEHTSEVKLMKAYSDAFPDFSLPETVIPYNQSTTQVQLSTESTTTIEFELMTIPPAGVPQEKRRIRVILERLTADEARLRSLKVFAKQRRQPPPLSPIDVDEPAEEFRLVPPFSSDVEVYTVTVPKSMHSLVVQPTSLDPMVRSIFVADGNTKTGSESPPLVLTGSSAIGSAPQIVTIVVSSQDGTQKTYTLRLVRQPSNNAFLSNLKVYAADFLAGTSAKDVEYPLSPTFVNSRNPDTPYTSSVPHNVVFVKLEFETEIDAGFERSATVAVEGDVSDQSSPNEYKFYKSGSRTADVGPIYVFTDAIQRTPAPNNIRAVVTAEDQKTRLIYSVSVSRAPSKEARVKNMVFQTGLNEWDAYSSMLRIYPDPAFLPGVREWWTYPTEEVTSGTVLVEALANQRDPWPPSGAFVKVEGAGALGAKALSALSNVSGTIGTDDANRILEDGLLVGANPVSVFTTAQDGATLDQYVLNVTRLGKPIFGRIRVPGVGVDEARTNPRVQRAILDAILKLIQGFPFQAFVTSIQPGSVVIDFNIYILIRTVREPRLSLAEKAQVEQDVQRQVVELGDQYVSTLLGADGTVIDLGIYGGIVELDVIEVSTPLVARSGPCPKCPTGFRSLRTEDPNNPGLYFCKCIRLPEDDAIDAGEIVAAAIVAVLVFFVGLFLGYYYFRREKTTNAILAAVIARSGQDDRMTTTNVGQLNPEFKAVGSVVKSELPATRAQLAKAASSTPPSSKSGVGGPAPGRGPLSTGRVQSRPISLDDDDIVTDPDAIRLLTQESEQGELPTRQAADAPVSEASLRRGGSRR</sequence>
<evidence type="ECO:0000313" key="4">
    <source>
        <dbReference type="EMBL" id="GHP06137.1"/>
    </source>
</evidence>
<protein>
    <recommendedName>
        <fullName evidence="3">Cadherin-like beta-sandwich-like domain-containing protein</fullName>
    </recommendedName>
</protein>
<accession>A0A830HM78</accession>
<feature type="region of interest" description="Disordered" evidence="1">
    <location>
        <begin position="3043"/>
        <end position="3127"/>
    </location>
</feature>
<evidence type="ECO:0000313" key="5">
    <source>
        <dbReference type="Proteomes" id="UP000660262"/>
    </source>
</evidence>
<evidence type="ECO:0000256" key="1">
    <source>
        <dbReference type="SAM" id="MobiDB-lite"/>
    </source>
</evidence>
<evidence type="ECO:0000259" key="3">
    <source>
        <dbReference type="Pfam" id="PF12733"/>
    </source>
</evidence>
<feature type="transmembrane region" description="Helical" evidence="2">
    <location>
        <begin position="2969"/>
        <end position="2991"/>
    </location>
</feature>